<dbReference type="Proteomes" id="UP000641454">
    <property type="component" value="Unassembled WGS sequence"/>
</dbReference>
<organism evidence="1 2">
    <name type="scientific">Flavobacterium muglaense</name>
    <dbReference type="NCBI Taxonomy" id="2764716"/>
    <lineage>
        <taxon>Bacteria</taxon>
        <taxon>Pseudomonadati</taxon>
        <taxon>Bacteroidota</taxon>
        <taxon>Flavobacteriia</taxon>
        <taxon>Flavobacteriales</taxon>
        <taxon>Flavobacteriaceae</taxon>
        <taxon>Flavobacterium</taxon>
    </lineage>
</organism>
<name>A0A923SGL1_9FLAO</name>
<dbReference type="AlphaFoldDB" id="A0A923SGL1"/>
<protein>
    <recommendedName>
        <fullName evidence="3">Lipoprotein</fullName>
    </recommendedName>
</protein>
<dbReference type="RefSeq" id="WP_187020621.1">
    <property type="nucleotide sequence ID" value="NZ_JACRUK010000050.1"/>
</dbReference>
<evidence type="ECO:0000313" key="1">
    <source>
        <dbReference type="EMBL" id="MBC5845695.1"/>
    </source>
</evidence>
<sequence>MKKVLSFIILGLFLVACQGKDEPVIAFYYWKTNFSLSAFEKETLKENTVDKLYIRYFDLDLHSKTKEVFPVSPIHFSEIPNIKNIVPVVYIQNKVMLDQGFNSAQLAQKTVDFIALINSKNKLSCQEIQIDCDWSLNSKRNYLQFIEDFKRISHKKISATIRLHQVKYFEKTKIPNVDTGVLMYYNMGTIAVKSLNSIYDQGIASRYIKSLKKYPLALNIALPIYSWGIHISKGKVIGLRPKLTGSDLEKSAEFTRVDENKYEVKRAHYRKGIFYKVGDYIKIEGVSAADLREMAGDLKGNLAQSPIEIIFYDLDSLNIKNYDKTIFKQTAAGF</sequence>
<dbReference type="PROSITE" id="PS51257">
    <property type="entry name" value="PROKAR_LIPOPROTEIN"/>
    <property type="match status" value="1"/>
</dbReference>
<accession>A0A923SGL1</accession>
<evidence type="ECO:0008006" key="3">
    <source>
        <dbReference type="Google" id="ProtNLM"/>
    </source>
</evidence>
<gene>
    <name evidence="1" type="ORF">H8R25_14785</name>
</gene>
<comment type="caution">
    <text evidence="1">The sequence shown here is derived from an EMBL/GenBank/DDBJ whole genome shotgun (WGS) entry which is preliminary data.</text>
</comment>
<reference evidence="1 2" key="1">
    <citation type="submission" date="2020-08" db="EMBL/GenBank/DDBJ databases">
        <title>Description of novel Flavobacterium F-392 isolate.</title>
        <authorList>
            <person name="Saticioglu I.B."/>
            <person name="Duman M."/>
            <person name="Altun S."/>
        </authorList>
    </citation>
    <scope>NUCLEOTIDE SEQUENCE [LARGE SCALE GENOMIC DNA]</scope>
    <source>
        <strain evidence="1 2">F-392</strain>
    </source>
</reference>
<keyword evidence="2" id="KW-1185">Reference proteome</keyword>
<proteinExistence type="predicted"/>
<dbReference type="EMBL" id="JACRUL010000048">
    <property type="protein sequence ID" value="MBC5845695.1"/>
    <property type="molecule type" value="Genomic_DNA"/>
</dbReference>
<evidence type="ECO:0000313" key="2">
    <source>
        <dbReference type="Proteomes" id="UP000641454"/>
    </source>
</evidence>